<dbReference type="Pfam" id="PF07105">
    <property type="entry name" value="DUF1367"/>
    <property type="match status" value="1"/>
</dbReference>
<protein>
    <submittedName>
        <fullName evidence="1">DUF1367 family protein</fullName>
    </submittedName>
</protein>
<comment type="caution">
    <text evidence="1">The sequence shown here is derived from an EMBL/GenBank/DDBJ whole genome shotgun (WGS) entry which is preliminary data.</text>
</comment>
<evidence type="ECO:0000313" key="1">
    <source>
        <dbReference type="EMBL" id="MFH8134190.1"/>
    </source>
</evidence>
<organism evidence="1 2">
    <name type="scientific">Pantoea osteomyelitidis</name>
    <dbReference type="NCBI Taxonomy" id="3230026"/>
    <lineage>
        <taxon>Bacteria</taxon>
        <taxon>Pseudomonadati</taxon>
        <taxon>Pseudomonadota</taxon>
        <taxon>Gammaproteobacteria</taxon>
        <taxon>Enterobacterales</taxon>
        <taxon>Erwiniaceae</taxon>
        <taxon>Pantoea</taxon>
    </lineage>
</organism>
<accession>A0ABW7PV64</accession>
<reference evidence="1 2" key="1">
    <citation type="submission" date="2024-08" db="EMBL/GenBank/DDBJ databases">
        <title>Pantoea ronii - a newly identified human opportunistic pathogen.</title>
        <authorList>
            <person name="Keidar-Friedman D."/>
            <person name="Sorek N."/>
            <person name="Leshin-Carmel D."/>
            <person name="Tsur A."/>
            <person name="Amsalem M."/>
            <person name="Tolkach D."/>
            <person name="Brosh-Nissimov T."/>
        </authorList>
    </citation>
    <scope>NUCLEOTIDE SEQUENCE [LARGE SCALE GENOMIC DNA]</scope>
    <source>
        <strain evidence="1 2">AA23256</strain>
    </source>
</reference>
<proteinExistence type="predicted"/>
<evidence type="ECO:0000313" key="2">
    <source>
        <dbReference type="Proteomes" id="UP001611251"/>
    </source>
</evidence>
<dbReference type="InterPro" id="IPR009797">
    <property type="entry name" value="DUF1367"/>
</dbReference>
<gene>
    <name evidence="1" type="ORF">ABU178_08385</name>
</gene>
<dbReference type="EMBL" id="JBGFSN010000004">
    <property type="protein sequence ID" value="MFH8134190.1"/>
    <property type="molecule type" value="Genomic_DNA"/>
</dbReference>
<dbReference type="RefSeq" id="WP_397213756.1">
    <property type="nucleotide sequence ID" value="NZ_JBGFSN010000004.1"/>
</dbReference>
<dbReference type="Proteomes" id="UP001611251">
    <property type="component" value="Unassembled WGS sequence"/>
</dbReference>
<sequence length="199" mass="22697">MAQIYLIKTSSEFLAPANPGATEYIQGLKSGVWLNCDVRQARNYLFHKRFFSLLKFGYEYWTPSGGALTPEEQHLLNGFVSFLCKAAGTGYKTALADAAEHYLNEVTYNRTKDMALLKSFDAFREWVTVQAGFYSEHIYPDGSRGRRAKSVSFAQMDEPEFRQLYKSVLNVLWNYILFRKFPSYQAAESAAAQLLEYAA</sequence>
<keyword evidence="2" id="KW-1185">Reference proteome</keyword>
<name>A0ABW7PV64_9GAMM</name>